<dbReference type="EMBL" id="JAPESX010000419">
    <property type="protein sequence ID" value="KAJ8121404.1"/>
    <property type="molecule type" value="Genomic_DNA"/>
</dbReference>
<protein>
    <submittedName>
        <fullName evidence="1">Uncharacterized protein</fullName>
    </submittedName>
</protein>
<dbReference type="Proteomes" id="UP001153334">
    <property type="component" value="Unassembled WGS sequence"/>
</dbReference>
<evidence type="ECO:0000313" key="2">
    <source>
        <dbReference type="Proteomes" id="UP001153334"/>
    </source>
</evidence>
<accession>A0ACC2J234</accession>
<proteinExistence type="predicted"/>
<gene>
    <name evidence="1" type="ORF">ONZ43_g2133</name>
</gene>
<name>A0ACC2J234_9PEZI</name>
<keyword evidence="2" id="KW-1185">Reference proteome</keyword>
<comment type="caution">
    <text evidence="1">The sequence shown here is derived from an EMBL/GenBank/DDBJ whole genome shotgun (WGS) entry which is preliminary data.</text>
</comment>
<evidence type="ECO:0000313" key="1">
    <source>
        <dbReference type="EMBL" id="KAJ8121404.1"/>
    </source>
</evidence>
<reference evidence="1" key="1">
    <citation type="submission" date="2022-11" db="EMBL/GenBank/DDBJ databases">
        <title>Genome Sequence of Nemania bipapillata.</title>
        <authorList>
            <person name="Buettner E."/>
        </authorList>
    </citation>
    <scope>NUCLEOTIDE SEQUENCE</scope>
    <source>
        <strain evidence="1">CP14</strain>
    </source>
</reference>
<organism evidence="1 2">
    <name type="scientific">Nemania bipapillata</name>
    <dbReference type="NCBI Taxonomy" id="110536"/>
    <lineage>
        <taxon>Eukaryota</taxon>
        <taxon>Fungi</taxon>
        <taxon>Dikarya</taxon>
        <taxon>Ascomycota</taxon>
        <taxon>Pezizomycotina</taxon>
        <taxon>Sordariomycetes</taxon>
        <taxon>Xylariomycetidae</taxon>
        <taxon>Xylariales</taxon>
        <taxon>Xylariaceae</taxon>
        <taxon>Nemania</taxon>
    </lineage>
</organism>
<sequence length="494" mass="54698">MTLIEHRADLNAASTSDQVNLRGHTPLHRAALRTNPASVQLLAAKGASVNAITANGITAQHIAVQKGSLAIVLILTAFGARHTKDARGNGVAQYAEALDDTHRGQIMAILRKWGDNSIYRPDLVRFQSSGEFSRFFNGHGNLDLPAMLCWAAAKGRRCVVEYALDMSALEGSGLVNTKDQSGWAALHHAAWGGEHTIIQRLLQAGAAVNGLTTNHRWTPLLLAAEKGRRRAVQVLLEHQADILARTHRDSTALDLAAEGQHTKTLRVLIEEIRNPKFMETIKDTERRKLATIEYHKAQGIGGNDETVPESEVAMHQPLWNSGNTDLFSGAFDGTMFSTSRTHLHMVQSPTYDRLINTWNTFFEFHEKDRRVKVAILDTGFDPKHRDWENPRALRFRNNQPESDSREARQLDRIKEFRDFCGDDNKVEERDGVDVDGHGTQVTGIILRLAPRADVYVARICEGDKNRGVPPQLQAAGQITSNNGPKPAAVAANRQ</sequence>